<keyword evidence="4 14" id="KW-0812">Transmembrane</keyword>
<evidence type="ECO:0000256" key="14">
    <source>
        <dbReference type="SAM" id="Phobius"/>
    </source>
</evidence>
<feature type="repeat" description="ANK" evidence="12">
    <location>
        <begin position="351"/>
        <end position="383"/>
    </location>
</feature>
<dbReference type="Pfam" id="PF13857">
    <property type="entry name" value="Ank_5"/>
    <property type="match status" value="1"/>
</dbReference>
<feature type="region of interest" description="Disordered" evidence="13">
    <location>
        <begin position="1"/>
        <end position="30"/>
    </location>
</feature>
<dbReference type="AlphaFoldDB" id="A0A336M1Y6"/>
<feature type="transmembrane region" description="Helical" evidence="14">
    <location>
        <begin position="519"/>
        <end position="537"/>
    </location>
</feature>
<reference evidence="16" key="1">
    <citation type="submission" date="2018-04" db="EMBL/GenBank/DDBJ databases">
        <authorList>
            <person name="Go L.Y."/>
            <person name="Mitchell J.A."/>
        </authorList>
    </citation>
    <scope>NUCLEOTIDE SEQUENCE</scope>
    <source>
        <tissue evidence="16">Whole organism</tissue>
    </source>
</reference>
<evidence type="ECO:0000256" key="13">
    <source>
        <dbReference type="SAM" id="MobiDB-lite"/>
    </source>
</evidence>
<dbReference type="PRINTS" id="PR01415">
    <property type="entry name" value="ANKYRIN"/>
</dbReference>
<evidence type="ECO:0000256" key="6">
    <source>
        <dbReference type="ARBA" id="ARBA00022989"/>
    </source>
</evidence>
<feature type="repeat" description="ANK" evidence="12">
    <location>
        <begin position="283"/>
        <end position="315"/>
    </location>
</feature>
<dbReference type="PROSITE" id="PS50088">
    <property type="entry name" value="ANK_REPEAT"/>
    <property type="match status" value="8"/>
</dbReference>
<evidence type="ECO:0000313" key="17">
    <source>
        <dbReference type="EMBL" id="SSX24060.1"/>
    </source>
</evidence>
<feature type="repeat" description="ANK" evidence="12">
    <location>
        <begin position="216"/>
        <end position="241"/>
    </location>
</feature>
<evidence type="ECO:0000256" key="9">
    <source>
        <dbReference type="ARBA" id="ARBA00023136"/>
    </source>
</evidence>
<dbReference type="OMA" id="IWAYSEI"/>
<organism evidence="17">
    <name type="scientific">Culicoides sonorensis</name>
    <name type="common">Biting midge</name>
    <dbReference type="NCBI Taxonomy" id="179676"/>
    <lineage>
        <taxon>Eukaryota</taxon>
        <taxon>Metazoa</taxon>
        <taxon>Ecdysozoa</taxon>
        <taxon>Arthropoda</taxon>
        <taxon>Hexapoda</taxon>
        <taxon>Insecta</taxon>
        <taxon>Pterygota</taxon>
        <taxon>Neoptera</taxon>
        <taxon>Endopterygota</taxon>
        <taxon>Diptera</taxon>
        <taxon>Nematocera</taxon>
        <taxon>Chironomoidea</taxon>
        <taxon>Ceratopogonidae</taxon>
        <taxon>Ceratopogoninae</taxon>
        <taxon>Culicoides</taxon>
        <taxon>Monoculicoides</taxon>
    </lineage>
</organism>
<keyword evidence="9 14" id="KW-0472">Membrane</keyword>
<gene>
    <name evidence="17" type="primary">CSON010231</name>
</gene>
<feature type="domain" description="Ion transport" evidence="15">
    <location>
        <begin position="481"/>
        <end position="729"/>
    </location>
</feature>
<accession>A0A336M1Y6</accession>
<feature type="repeat" description="ANK" evidence="12">
    <location>
        <begin position="250"/>
        <end position="282"/>
    </location>
</feature>
<evidence type="ECO:0000256" key="7">
    <source>
        <dbReference type="ARBA" id="ARBA00023043"/>
    </source>
</evidence>
<keyword evidence="8" id="KW-0406">Ion transport</keyword>
<keyword evidence="2" id="KW-0813">Transport</keyword>
<keyword evidence="11" id="KW-0407">Ion channel</keyword>
<sequence>MDWSKTRMTSLDCDDEDKSISSESSGGGMQEITPNIQQHHFREDLEIWNADEIGMTLKMIPYADKAQELLDLNLIDENTDPAILNIALLLACWNSDIQNVQRLLQTYNVDVNFQDLKGRTPLHLCCINGDHFITKLLLRHNAIAHIWDSTEKVTPLHCAASAGSAECCIHLLKNGAQINSGIEKKSALAYAVQKNAVNCVKTLLQYGANPNTPQVYTETPLHVAATYGHAESMKLLLDYGAVVGSQFGRRRLTALHLAAEEDFHECVKLLLDAGANINSLNVDDQTPLHLACLSQAVKTVEVLIERGANVHSIYKDGRTALHAAIVKESRFWDCARLLLEANVDPNRVDNFGYSPLHIAALNEFSSCVLLLLDFGADITARTNGGISALSFIVRRTPEVIPKYVAKFDSAVKVNDHEIGDVDCEIKLDFRVLVPNFERGETELLLAFIEVGQKHVLKHPLSETFLFLKWRRIRKFFLFSLFYHFVFVLMFTIYILGVYVRDCDRDDDITDAASDCRAPTYIVPVGYVVILLNMILLLKEIFQMAHGFNSYANYWENWLQWLIIIGNPHKLISKYDISLVPMWQHHVAAIVIWLVWLELMLIVGRFPIFGLYIQMFQTVAINFSKFLLAYCCLLIAFALSFGVLFPNYPAFEYVPWALLKTVIMMSGELEFEDIFYGDDEQKKDEDDDPQVKYPVTSHIVFFTFVLLITIILTNLMVGLAVSDIQGLQDSAGLDRLSRQAELVSRLESFLFSKLLKKAPSKILRWCQQKSLLRSSRYHLQFNIKPNDPREKRIPRDIINSIYKLVAERRDRNQSIRRRKRRNNMSLFNEYEDSLIKNTYSEIELRQTPTIRAFRHHTMSDTPTGTLQKPLLYDSSSTQYLKVSSDISDPSTPSLRKQIKVIIDTQDSILIKLNSIAKDIKLKALNENESKSENRCQNESNHKIWMFWTQRRYILVVMLMLACTVMFTLRINLSVAIIPMTRNVTNENGVILKESDLNWNSKEQGIVLSKIQIIITK</sequence>
<evidence type="ECO:0000256" key="8">
    <source>
        <dbReference type="ARBA" id="ARBA00023065"/>
    </source>
</evidence>
<protein>
    <submittedName>
        <fullName evidence="17">CSON010231 protein</fullName>
    </submittedName>
</protein>
<comment type="subcellular location">
    <subcellularLocation>
        <location evidence="1">Membrane</location>
        <topology evidence="1">Multi-pass membrane protein</topology>
    </subcellularLocation>
</comment>
<dbReference type="InterPro" id="IPR002110">
    <property type="entry name" value="Ankyrin_rpt"/>
</dbReference>
<keyword evidence="10" id="KW-0325">Glycoprotein</keyword>
<keyword evidence="7 12" id="KW-0040">ANK repeat</keyword>
<dbReference type="Gene3D" id="1.25.40.20">
    <property type="entry name" value="Ankyrin repeat-containing domain"/>
    <property type="match status" value="3"/>
</dbReference>
<dbReference type="SUPFAM" id="SSF48403">
    <property type="entry name" value="Ankyrin repeat"/>
    <property type="match status" value="1"/>
</dbReference>
<dbReference type="InterPro" id="IPR052076">
    <property type="entry name" value="TRP_cation_channel"/>
</dbReference>
<evidence type="ECO:0000256" key="1">
    <source>
        <dbReference type="ARBA" id="ARBA00004141"/>
    </source>
</evidence>
<proteinExistence type="predicted"/>
<evidence type="ECO:0000256" key="4">
    <source>
        <dbReference type="ARBA" id="ARBA00022692"/>
    </source>
</evidence>
<dbReference type="GO" id="GO:0034703">
    <property type="term" value="C:cation channel complex"/>
    <property type="evidence" value="ECO:0007669"/>
    <property type="project" value="UniProtKB-ARBA"/>
</dbReference>
<keyword evidence="5" id="KW-0677">Repeat</keyword>
<evidence type="ECO:0000259" key="15">
    <source>
        <dbReference type="Pfam" id="PF00520"/>
    </source>
</evidence>
<dbReference type="InterPro" id="IPR005821">
    <property type="entry name" value="Ion_trans_dom"/>
</dbReference>
<evidence type="ECO:0000256" key="11">
    <source>
        <dbReference type="ARBA" id="ARBA00023303"/>
    </source>
</evidence>
<feature type="repeat" description="ANK" evidence="12">
    <location>
        <begin position="117"/>
        <end position="149"/>
    </location>
</feature>
<evidence type="ECO:0000256" key="5">
    <source>
        <dbReference type="ARBA" id="ARBA00022737"/>
    </source>
</evidence>
<keyword evidence="6 14" id="KW-1133">Transmembrane helix</keyword>
<feature type="transmembrane region" description="Helical" evidence="14">
    <location>
        <begin position="698"/>
        <end position="720"/>
    </location>
</feature>
<reference evidence="17" key="2">
    <citation type="submission" date="2018-07" db="EMBL/GenBank/DDBJ databases">
        <authorList>
            <person name="Quirk P.G."/>
            <person name="Krulwich T.A."/>
        </authorList>
    </citation>
    <scope>NUCLEOTIDE SEQUENCE</scope>
</reference>
<dbReference type="SMART" id="SM00248">
    <property type="entry name" value="ANK"/>
    <property type="match status" value="9"/>
</dbReference>
<dbReference type="InterPro" id="IPR036770">
    <property type="entry name" value="Ankyrin_rpt-contain_sf"/>
</dbReference>
<dbReference type="EMBL" id="UFQT01000411">
    <property type="protein sequence ID" value="SSX24060.1"/>
    <property type="molecule type" value="Genomic_DNA"/>
</dbReference>
<dbReference type="Pfam" id="PF12796">
    <property type="entry name" value="Ank_2"/>
    <property type="match status" value="3"/>
</dbReference>
<dbReference type="Pfam" id="PF00520">
    <property type="entry name" value="Ion_trans"/>
    <property type="match status" value="1"/>
</dbReference>
<feature type="transmembrane region" description="Helical" evidence="14">
    <location>
        <begin position="586"/>
        <end position="613"/>
    </location>
</feature>
<feature type="transmembrane region" description="Helical" evidence="14">
    <location>
        <begin position="475"/>
        <end position="499"/>
    </location>
</feature>
<feature type="repeat" description="ANK" evidence="12">
    <location>
        <begin position="316"/>
        <end position="350"/>
    </location>
</feature>
<dbReference type="PROSITE" id="PS50297">
    <property type="entry name" value="ANK_REP_REGION"/>
    <property type="match status" value="6"/>
</dbReference>
<evidence type="ECO:0000313" key="16">
    <source>
        <dbReference type="EMBL" id="SSX03695.1"/>
    </source>
</evidence>
<feature type="repeat" description="ANK" evidence="12">
    <location>
        <begin position="183"/>
        <end position="215"/>
    </location>
</feature>
<name>A0A336M1Y6_CULSO</name>
<dbReference type="GO" id="GO:0005216">
    <property type="term" value="F:monoatomic ion channel activity"/>
    <property type="evidence" value="ECO:0007669"/>
    <property type="project" value="InterPro"/>
</dbReference>
<feature type="transmembrane region" description="Helical" evidence="14">
    <location>
        <begin position="951"/>
        <end position="971"/>
    </location>
</feature>
<evidence type="ECO:0000256" key="3">
    <source>
        <dbReference type="ARBA" id="ARBA00022606"/>
    </source>
</evidence>
<dbReference type="VEuPathDB" id="VectorBase:CSON010231"/>
<evidence type="ECO:0000256" key="2">
    <source>
        <dbReference type="ARBA" id="ARBA00022448"/>
    </source>
</evidence>
<keyword evidence="3" id="KW-0716">Sensory transduction</keyword>
<dbReference type="PANTHER" id="PTHR47143:SF1">
    <property type="entry name" value="ION_TRANS DOMAIN-CONTAINING PROTEIN"/>
    <property type="match status" value="1"/>
</dbReference>
<evidence type="ECO:0000256" key="12">
    <source>
        <dbReference type="PROSITE-ProRule" id="PRU00023"/>
    </source>
</evidence>
<dbReference type="EMBL" id="UFQS01000411">
    <property type="protein sequence ID" value="SSX03695.1"/>
    <property type="molecule type" value="Genomic_DNA"/>
</dbReference>
<feature type="repeat" description="ANK" evidence="12">
    <location>
        <begin position="151"/>
        <end position="183"/>
    </location>
</feature>
<dbReference type="PANTHER" id="PTHR47143">
    <property type="entry name" value="TRANSIENT RECEPTOR POTENTIAL CATION CHANNEL PROTEIN PAINLESS"/>
    <property type="match status" value="1"/>
</dbReference>
<feature type="transmembrane region" description="Helical" evidence="14">
    <location>
        <begin position="625"/>
        <end position="644"/>
    </location>
</feature>
<evidence type="ECO:0000256" key="10">
    <source>
        <dbReference type="ARBA" id="ARBA00023180"/>
    </source>
</evidence>